<dbReference type="InterPro" id="IPR036812">
    <property type="entry name" value="NAD(P)_OxRdtase_dom_sf"/>
</dbReference>
<dbReference type="GO" id="GO:0042732">
    <property type="term" value="P:D-xylose metabolic process"/>
    <property type="evidence" value="ECO:0007669"/>
    <property type="project" value="UniProtKB-KW"/>
</dbReference>
<dbReference type="STRING" id="535722.E4V0X1"/>
<dbReference type="Pfam" id="PF00248">
    <property type="entry name" value="Aldo_ket_red"/>
    <property type="match status" value="1"/>
</dbReference>
<proteinExistence type="inferred from homology"/>
<dbReference type="EMBL" id="DS989827">
    <property type="protein sequence ID" value="EFR03686.1"/>
    <property type="molecule type" value="Genomic_DNA"/>
</dbReference>
<evidence type="ECO:0000256" key="10">
    <source>
        <dbReference type="PIRSR" id="PIRSR000097-1"/>
    </source>
</evidence>
<comment type="function">
    <text evidence="7">Catalyzes the initial reaction in the xylose utilization pathway by reducing D-xylose into xylitol. Xylose is a major component of hemicelluloses such as xylan. Most fungi utilize D-xylose via three enzymatic reactions, xylose reductase (XR), xylitol dehydrogenase (XDH), and xylulokinase, to form xylulose 5-phosphate, which enters pentose phosphate pathway.</text>
</comment>
<keyword evidence="4" id="KW-0119">Carbohydrate metabolism</keyword>
<feature type="site" description="Lowers pKa of active site Tyr" evidence="12">
    <location>
        <position position="76"/>
    </location>
</feature>
<dbReference type="GO" id="GO:0016491">
    <property type="term" value="F:oxidoreductase activity"/>
    <property type="evidence" value="ECO:0007669"/>
    <property type="project" value="UniProtKB-KW"/>
</dbReference>
<comment type="catalytic activity">
    <reaction evidence="9">
        <text>xylitol + NAD(+) = D-xylose + NADH + H(+)</text>
        <dbReference type="Rhea" id="RHEA:27441"/>
        <dbReference type="ChEBI" id="CHEBI:15378"/>
        <dbReference type="ChEBI" id="CHEBI:17151"/>
        <dbReference type="ChEBI" id="CHEBI:53455"/>
        <dbReference type="ChEBI" id="CHEBI:57540"/>
        <dbReference type="ChEBI" id="CHEBI:57945"/>
        <dbReference type="EC" id="1.1.1.307"/>
    </reaction>
</comment>
<organism evidence="15">
    <name type="scientific">Arthroderma gypseum (strain ATCC MYA-4604 / CBS 118893)</name>
    <name type="common">Microsporum gypseum</name>
    <dbReference type="NCBI Taxonomy" id="535722"/>
    <lineage>
        <taxon>Eukaryota</taxon>
        <taxon>Fungi</taxon>
        <taxon>Dikarya</taxon>
        <taxon>Ascomycota</taxon>
        <taxon>Pezizomycotina</taxon>
        <taxon>Eurotiomycetes</taxon>
        <taxon>Eurotiomycetidae</taxon>
        <taxon>Onygenales</taxon>
        <taxon>Arthrodermataceae</taxon>
        <taxon>Nannizzia</taxon>
    </lineage>
</organism>
<evidence type="ECO:0000256" key="1">
    <source>
        <dbReference type="ARBA" id="ARBA00004722"/>
    </source>
</evidence>
<dbReference type="InterPro" id="IPR023210">
    <property type="entry name" value="NADP_OxRdtase_dom"/>
</dbReference>
<evidence type="ECO:0000256" key="8">
    <source>
        <dbReference type="ARBA" id="ARBA00047534"/>
    </source>
</evidence>
<protein>
    <recommendedName>
        <fullName evidence="3">D-xylose reductase [NAD(P)H]</fullName>
        <ecNumber evidence="3">1.1.1.307</ecNumber>
    </recommendedName>
</protein>
<evidence type="ECO:0000256" key="9">
    <source>
        <dbReference type="ARBA" id="ARBA00049485"/>
    </source>
</evidence>
<dbReference type="eggNOG" id="KOG1577">
    <property type="taxonomic scope" value="Eukaryota"/>
</dbReference>
<dbReference type="EC" id="1.1.1.307" evidence="3"/>
<dbReference type="CDD" id="cd19071">
    <property type="entry name" value="AKR_AKR1-5-like"/>
    <property type="match status" value="1"/>
</dbReference>
<dbReference type="PRINTS" id="PR00069">
    <property type="entry name" value="ALDKETRDTASE"/>
</dbReference>
<dbReference type="RefSeq" id="XP_003170694.1">
    <property type="nucleotide sequence ID" value="XM_003170646.1"/>
</dbReference>
<dbReference type="InterPro" id="IPR020471">
    <property type="entry name" value="AKR"/>
</dbReference>
<evidence type="ECO:0000256" key="7">
    <source>
        <dbReference type="ARBA" id="ARBA00025065"/>
    </source>
</evidence>
<evidence type="ECO:0000256" key="3">
    <source>
        <dbReference type="ARBA" id="ARBA00012845"/>
    </source>
</evidence>
<evidence type="ECO:0000256" key="12">
    <source>
        <dbReference type="PIRSR" id="PIRSR000097-3"/>
    </source>
</evidence>
<gene>
    <name evidence="14" type="ORF">MGYG_06683</name>
</gene>
<evidence type="ECO:0000313" key="15">
    <source>
        <dbReference type="Proteomes" id="UP000002669"/>
    </source>
</evidence>
<dbReference type="SUPFAM" id="SSF51430">
    <property type="entry name" value="NAD(P)-linked oxidoreductase"/>
    <property type="match status" value="1"/>
</dbReference>
<dbReference type="HOGENOM" id="CLU_023205_0_0_1"/>
<keyword evidence="6" id="KW-0520">NAD</keyword>
<dbReference type="InterPro" id="IPR018170">
    <property type="entry name" value="Aldo/ket_reductase_CS"/>
</dbReference>
<keyword evidence="5" id="KW-0560">Oxidoreductase</keyword>
<dbReference type="PANTHER" id="PTHR11732">
    <property type="entry name" value="ALDO/KETO REDUCTASE"/>
    <property type="match status" value="1"/>
</dbReference>
<feature type="binding site" evidence="11">
    <location>
        <position position="109"/>
    </location>
    <ligand>
        <name>substrate</name>
    </ligand>
</feature>
<keyword evidence="4" id="KW-0859">Xylose metabolism</keyword>
<reference evidence="15" key="1">
    <citation type="journal article" date="2012" name="MBio">
        <title>Comparative genome analysis of Trichophyton rubrum and related dermatophytes reveals candidate genes involved in infection.</title>
        <authorList>
            <person name="Martinez D.A."/>
            <person name="Oliver B.G."/>
            <person name="Graeser Y."/>
            <person name="Goldberg J.M."/>
            <person name="Li W."/>
            <person name="Martinez-Rossi N.M."/>
            <person name="Monod M."/>
            <person name="Shelest E."/>
            <person name="Barton R.C."/>
            <person name="Birch E."/>
            <person name="Brakhage A.A."/>
            <person name="Chen Z."/>
            <person name="Gurr S.J."/>
            <person name="Heiman D."/>
            <person name="Heitman J."/>
            <person name="Kosti I."/>
            <person name="Rossi A."/>
            <person name="Saif S."/>
            <person name="Samalova M."/>
            <person name="Saunders C.W."/>
            <person name="Shea T."/>
            <person name="Summerbell R.C."/>
            <person name="Xu J."/>
            <person name="Young S."/>
            <person name="Zeng Q."/>
            <person name="Birren B.W."/>
            <person name="Cuomo C.A."/>
            <person name="White T.C."/>
        </authorList>
    </citation>
    <scope>NUCLEOTIDE SEQUENCE [LARGE SCALE GENOMIC DNA]</scope>
    <source>
        <strain evidence="15">ATCC MYA-4604 / CBS 118893</strain>
    </source>
</reference>
<dbReference type="OrthoDB" id="416253at2759"/>
<evidence type="ECO:0000259" key="13">
    <source>
        <dbReference type="Pfam" id="PF00248"/>
    </source>
</evidence>
<dbReference type="PROSITE" id="PS00798">
    <property type="entry name" value="ALDOKETO_REDUCTASE_1"/>
    <property type="match status" value="1"/>
</dbReference>
<sequence>MPPRDTKFKLNTGAEIPAIGLGTWQDEEAQEKAVLVALQAGYRHIDTAAIYGTEAAIGRAIKQSGVPRKELFITSKLWNNKHKPEDVEKAIDDSLKKLGIDYLDLYLMHWPVAFAPGDELFPKDDAGKMKVVDIDYVDTYKAMEKLVKAGKTKAIGISNFSKAETERLIENTSIVPAVHQLELHPWLQQPSFIAYLKTKGIHITHYSSLGNQNETYEQDGKLLEDPTLTAIGKKYNKSPALIALAWGINEGHSVLVKSKTEQRIKDNFQADFELKAEDIQLMHEMDKKRRFNDSSDTFNYKFFSDLD</sequence>
<dbReference type="PIRSF" id="PIRSF000097">
    <property type="entry name" value="AKR"/>
    <property type="match status" value="1"/>
</dbReference>
<evidence type="ECO:0000256" key="2">
    <source>
        <dbReference type="ARBA" id="ARBA00007905"/>
    </source>
</evidence>
<evidence type="ECO:0000256" key="4">
    <source>
        <dbReference type="ARBA" id="ARBA00022629"/>
    </source>
</evidence>
<feature type="domain" description="NADP-dependent oxidoreductase" evidence="13">
    <location>
        <begin position="19"/>
        <end position="286"/>
    </location>
</feature>
<name>E4V0X1_ARTGP</name>
<comment type="catalytic activity">
    <reaction evidence="8">
        <text>xylitol + NADP(+) = D-xylose + NADPH + H(+)</text>
        <dbReference type="Rhea" id="RHEA:27445"/>
        <dbReference type="ChEBI" id="CHEBI:15378"/>
        <dbReference type="ChEBI" id="CHEBI:17151"/>
        <dbReference type="ChEBI" id="CHEBI:53455"/>
        <dbReference type="ChEBI" id="CHEBI:57783"/>
        <dbReference type="ChEBI" id="CHEBI:58349"/>
        <dbReference type="EC" id="1.1.1.307"/>
    </reaction>
</comment>
<accession>E4V0X1</accession>
<dbReference type="Proteomes" id="UP000002669">
    <property type="component" value="Unassembled WGS sequence"/>
</dbReference>
<evidence type="ECO:0000256" key="11">
    <source>
        <dbReference type="PIRSR" id="PIRSR000097-2"/>
    </source>
</evidence>
<dbReference type="GeneID" id="10025935"/>
<dbReference type="OMA" id="ITQYSPF"/>
<comment type="similarity">
    <text evidence="2">Belongs to the aldo/keto reductase family.</text>
</comment>
<dbReference type="InParanoid" id="E4V0X1"/>
<dbReference type="PROSITE" id="PS00062">
    <property type="entry name" value="ALDOKETO_REDUCTASE_2"/>
    <property type="match status" value="1"/>
</dbReference>
<dbReference type="FunFam" id="3.20.20.100:FF:000007">
    <property type="entry name" value="NAD(P)H-dependent D-xylose reductase xyl1"/>
    <property type="match status" value="1"/>
</dbReference>
<feature type="active site" description="Proton donor" evidence="10">
    <location>
        <position position="51"/>
    </location>
</feature>
<keyword evidence="15" id="KW-1185">Reference proteome</keyword>
<evidence type="ECO:0000256" key="6">
    <source>
        <dbReference type="ARBA" id="ARBA00023027"/>
    </source>
</evidence>
<evidence type="ECO:0000313" key="14">
    <source>
        <dbReference type="EMBL" id="EFR03686.1"/>
    </source>
</evidence>
<dbReference type="AlphaFoldDB" id="E4V0X1"/>
<evidence type="ECO:0000256" key="5">
    <source>
        <dbReference type="ARBA" id="ARBA00023002"/>
    </source>
</evidence>
<comment type="pathway">
    <text evidence="1">Carbohydrate metabolism; D-xylose degradation.</text>
</comment>
<dbReference type="VEuPathDB" id="FungiDB:MGYG_06683"/>
<dbReference type="Gene3D" id="3.20.20.100">
    <property type="entry name" value="NADP-dependent oxidoreductase domain"/>
    <property type="match status" value="1"/>
</dbReference>